<feature type="chain" id="PRO_5016827715" evidence="2">
    <location>
        <begin position="33"/>
        <end position="534"/>
    </location>
</feature>
<evidence type="ECO:0000313" key="4">
    <source>
        <dbReference type="Proteomes" id="UP000253094"/>
    </source>
</evidence>
<name>A0A367FDW4_9ACTN</name>
<keyword evidence="4" id="KW-1185">Reference proteome</keyword>
<gene>
    <name evidence="3" type="ORF">DQ384_25460</name>
</gene>
<dbReference type="PANTHER" id="PTHR44103">
    <property type="entry name" value="PROPROTEIN CONVERTASE P"/>
    <property type="match status" value="1"/>
</dbReference>
<dbReference type="Gene3D" id="2.40.128.340">
    <property type="match status" value="2"/>
</dbReference>
<dbReference type="AlphaFoldDB" id="A0A367FDW4"/>
<dbReference type="EMBL" id="QOIL01000015">
    <property type="protein sequence ID" value="RCG27877.1"/>
    <property type="molecule type" value="Genomic_DNA"/>
</dbReference>
<sequence length="534" mass="57287">MKLNRLVSGALGTMVAAAIGFTGTVVTSVATAAPAHAASSAGGQITRSEVLARAQHWVDQGYTYLNSSDKSTWRTGPTGGERYRRDCSGLISMVWHLTEGYYDTSVFESWIGGSRLTRLGSFNDLKPGDAVLRVNFKGLSDHTELFARWKNNANHSEGAYFYSFNSTGETVRNPSRNSNFGNLGFRSLNDITSNFEHAIHYNNVIEDPQTPPPVPQQLGTLGDFDGDGKQDIAGVAGGDLWIHRNTSTPGNFSTQGTFISSGWGTVGKFMAGDFDADGKDDIIGFNGGDELMIWRSTSTATTFSFAAYKSLGTGWGIFDKLLPLADYDGDGKKDIAGIAGSDLWIHRNTSTPGNFSTQGTFISSGWGTVGKFMAGDFDADGKDDIIGFNGGDELMIWRSTSTATTFSFAAYKSLGTGWGIFDKLLPLADYDGDGKKDIAGVAYSDLWIHRNTSTPGNFSTQGVFVSSGWLTVSKFLGADFDADGKSDIIGFNGGDELMIWRSSSNATDFGFAAYKSLGTGWGIFRQLLTSAAVS</sequence>
<dbReference type="InterPro" id="IPR013517">
    <property type="entry name" value="FG-GAP"/>
</dbReference>
<dbReference type="RefSeq" id="WP_114031400.1">
    <property type="nucleotide sequence ID" value="NZ_QOIL01000015.1"/>
</dbReference>
<dbReference type="Proteomes" id="UP000253094">
    <property type="component" value="Unassembled WGS sequence"/>
</dbReference>
<dbReference type="PANTHER" id="PTHR44103:SF1">
    <property type="entry name" value="PROPROTEIN CONVERTASE P"/>
    <property type="match status" value="1"/>
</dbReference>
<accession>A0A367FDW4</accession>
<dbReference type="Gene3D" id="3.90.1720.10">
    <property type="entry name" value="endopeptidase domain like (from Nostoc punctiforme)"/>
    <property type="match status" value="1"/>
</dbReference>
<evidence type="ECO:0000313" key="3">
    <source>
        <dbReference type="EMBL" id="RCG27877.1"/>
    </source>
</evidence>
<evidence type="ECO:0000256" key="1">
    <source>
        <dbReference type="ARBA" id="ARBA00022729"/>
    </source>
</evidence>
<dbReference type="SUPFAM" id="SSF69318">
    <property type="entry name" value="Integrin alpha N-terminal domain"/>
    <property type="match status" value="1"/>
</dbReference>
<dbReference type="InterPro" id="IPR028994">
    <property type="entry name" value="Integrin_alpha_N"/>
</dbReference>
<evidence type="ECO:0000256" key="2">
    <source>
        <dbReference type="SAM" id="SignalP"/>
    </source>
</evidence>
<feature type="signal peptide" evidence="2">
    <location>
        <begin position="1"/>
        <end position="32"/>
    </location>
</feature>
<proteinExistence type="predicted"/>
<organism evidence="3 4">
    <name type="scientific">Sphaerisporangium album</name>
    <dbReference type="NCBI Taxonomy" id="509200"/>
    <lineage>
        <taxon>Bacteria</taxon>
        <taxon>Bacillati</taxon>
        <taxon>Actinomycetota</taxon>
        <taxon>Actinomycetes</taxon>
        <taxon>Streptosporangiales</taxon>
        <taxon>Streptosporangiaceae</taxon>
        <taxon>Sphaerisporangium</taxon>
    </lineage>
</organism>
<keyword evidence="1 2" id="KW-0732">Signal</keyword>
<dbReference type="Pfam" id="PF13517">
    <property type="entry name" value="FG-GAP_3"/>
    <property type="match status" value="3"/>
</dbReference>
<protein>
    <submittedName>
        <fullName evidence="3">VCBS repeat-containing protein</fullName>
    </submittedName>
</protein>
<comment type="caution">
    <text evidence="3">The sequence shown here is derived from an EMBL/GenBank/DDBJ whole genome shotgun (WGS) entry which is preliminary data.</text>
</comment>
<dbReference type="OrthoDB" id="166934at2"/>
<reference evidence="3 4" key="1">
    <citation type="submission" date="2018-06" db="EMBL/GenBank/DDBJ databases">
        <title>Sphaerisporangium craniellae sp. nov., isolated from a marine sponge in the South China Sea.</title>
        <authorList>
            <person name="Li L."/>
        </authorList>
    </citation>
    <scope>NUCLEOTIDE SEQUENCE [LARGE SCALE GENOMIC DNA]</scope>
    <source>
        <strain evidence="3 4">CCTCC AA 208026</strain>
    </source>
</reference>